<organism evidence="1 2">
    <name type="scientific">Tritrichomonas musculus</name>
    <dbReference type="NCBI Taxonomy" id="1915356"/>
    <lineage>
        <taxon>Eukaryota</taxon>
        <taxon>Metamonada</taxon>
        <taxon>Parabasalia</taxon>
        <taxon>Tritrichomonadida</taxon>
        <taxon>Tritrichomonadidae</taxon>
        <taxon>Tritrichomonas</taxon>
    </lineage>
</organism>
<name>A0ABR2IEC6_9EUKA</name>
<reference evidence="1 2" key="1">
    <citation type="submission" date="2024-04" db="EMBL/GenBank/DDBJ databases">
        <title>Tritrichomonas musculus Genome.</title>
        <authorList>
            <person name="Alves-Ferreira E."/>
            <person name="Grigg M."/>
            <person name="Lorenzi H."/>
            <person name="Galac M."/>
        </authorList>
    </citation>
    <scope>NUCLEOTIDE SEQUENCE [LARGE SCALE GENOMIC DNA]</scope>
    <source>
        <strain evidence="1 2">EAF2021</strain>
    </source>
</reference>
<sequence length="140" mass="15238">MELIEQNIYNITVIETSIKTQMEKMLSQKRSPVMLNSFEFTIGDDKNGSNVNAPANDVQVEIPINGNGVDDVLDDDVTDGLFGGSSNSNVNTLNTSNSKCKSVTVPADDPIANKVTETFIGSSNKQLTISYKLKNYPFAL</sequence>
<protein>
    <submittedName>
        <fullName evidence="1">Uncharacterized protein</fullName>
    </submittedName>
</protein>
<keyword evidence="2" id="KW-1185">Reference proteome</keyword>
<dbReference type="EMBL" id="JAPFFF010000018">
    <property type="protein sequence ID" value="KAK8861172.1"/>
    <property type="molecule type" value="Genomic_DNA"/>
</dbReference>
<accession>A0ABR2IEC6</accession>
<proteinExistence type="predicted"/>
<gene>
    <name evidence="1" type="ORF">M9Y10_012867</name>
</gene>
<dbReference type="Proteomes" id="UP001470230">
    <property type="component" value="Unassembled WGS sequence"/>
</dbReference>
<comment type="caution">
    <text evidence="1">The sequence shown here is derived from an EMBL/GenBank/DDBJ whole genome shotgun (WGS) entry which is preliminary data.</text>
</comment>
<evidence type="ECO:0000313" key="2">
    <source>
        <dbReference type="Proteomes" id="UP001470230"/>
    </source>
</evidence>
<evidence type="ECO:0000313" key="1">
    <source>
        <dbReference type="EMBL" id="KAK8861172.1"/>
    </source>
</evidence>